<evidence type="ECO:0000313" key="1">
    <source>
        <dbReference type="EMBL" id="CAB4551228.1"/>
    </source>
</evidence>
<dbReference type="EMBL" id="CAEZWC010000055">
    <property type="protein sequence ID" value="CAB4648182.1"/>
    <property type="molecule type" value="Genomic_DNA"/>
</dbReference>
<reference evidence="2" key="1">
    <citation type="submission" date="2020-05" db="EMBL/GenBank/DDBJ databases">
        <authorList>
            <person name="Chiriac C."/>
            <person name="Salcher M."/>
            <person name="Ghai R."/>
            <person name="Kavagutti S V."/>
        </authorList>
    </citation>
    <scope>NUCLEOTIDE SEQUENCE</scope>
</reference>
<evidence type="ECO:0000313" key="2">
    <source>
        <dbReference type="EMBL" id="CAB4648182.1"/>
    </source>
</evidence>
<dbReference type="EMBL" id="CAEZSW010000035">
    <property type="protein sequence ID" value="CAB4551228.1"/>
    <property type="molecule type" value="Genomic_DNA"/>
</dbReference>
<sequence length="149" mass="16000">MNLHFNEPANSRANPLIDIAYPRSGFTAISKITSVISKSLIASEPILPSGKTIIPACSSLSPSSLAEQIIPSLSFPYVCREEITKLPGKTAPGIATTTKSFTLKFLAPQITNLFFPLPTSRPTYLMGFLCSVSSSIDRTFPTTSGPFKS</sequence>
<gene>
    <name evidence="1" type="ORF">UFOPK1508_00433</name>
    <name evidence="2" type="ORF">UFOPK2179_00574</name>
</gene>
<organism evidence="2">
    <name type="scientific">freshwater metagenome</name>
    <dbReference type="NCBI Taxonomy" id="449393"/>
    <lineage>
        <taxon>unclassified sequences</taxon>
        <taxon>metagenomes</taxon>
        <taxon>ecological metagenomes</taxon>
    </lineage>
</organism>
<dbReference type="AlphaFoldDB" id="A0A6J6KF73"/>
<name>A0A6J6KF73_9ZZZZ</name>
<accession>A0A6J6KF73</accession>
<proteinExistence type="predicted"/>
<protein>
    <submittedName>
        <fullName evidence="2">Unannotated protein</fullName>
    </submittedName>
</protein>